<protein>
    <submittedName>
        <fullName evidence="3">C2H2-type domain-containing protein</fullName>
    </submittedName>
</protein>
<reference evidence="3" key="2">
    <citation type="submission" date="2015-08" db="UniProtKB">
        <authorList>
            <consortium name="WormBaseParasite"/>
        </authorList>
    </citation>
    <scope>IDENTIFICATION</scope>
</reference>
<proteinExistence type="predicted"/>
<evidence type="ECO:0000313" key="3">
    <source>
        <dbReference type="WBParaSite" id="SVE_0899400.1"/>
    </source>
</evidence>
<organism evidence="2 3">
    <name type="scientific">Strongyloides venezuelensis</name>
    <name type="common">Threadworm</name>
    <dbReference type="NCBI Taxonomy" id="75913"/>
    <lineage>
        <taxon>Eukaryota</taxon>
        <taxon>Metazoa</taxon>
        <taxon>Ecdysozoa</taxon>
        <taxon>Nematoda</taxon>
        <taxon>Chromadorea</taxon>
        <taxon>Rhabditida</taxon>
        <taxon>Tylenchina</taxon>
        <taxon>Panagrolaimomorpha</taxon>
        <taxon>Strongyloidoidea</taxon>
        <taxon>Strongyloididae</taxon>
        <taxon>Strongyloides</taxon>
    </lineage>
</organism>
<dbReference type="WBParaSite" id="SVE_0899400.1">
    <property type="protein sequence ID" value="SVE_0899400.1"/>
    <property type="gene ID" value="SVE_0899400"/>
</dbReference>
<keyword evidence="1" id="KW-0175">Coiled coil</keyword>
<evidence type="ECO:0000313" key="2">
    <source>
        <dbReference type="Proteomes" id="UP000035680"/>
    </source>
</evidence>
<accession>A0A0K0FJC1</accession>
<evidence type="ECO:0000256" key="1">
    <source>
        <dbReference type="SAM" id="Coils"/>
    </source>
</evidence>
<reference evidence="2" key="1">
    <citation type="submission" date="2014-07" db="EMBL/GenBank/DDBJ databases">
        <authorList>
            <person name="Martin A.A"/>
            <person name="De Silva N."/>
        </authorList>
    </citation>
    <scope>NUCLEOTIDE SEQUENCE</scope>
</reference>
<sequence>MEIQESQLFICHFCCFKTNDSDRRKRHEYYCHIVEILFPTSPGSIPGYCDSYNCDDDSGEIEKYTECVIRGCESIIVDKCLTRHVMNRHCDDNVPFQCKYCFRFFSNHVSVLYHAIECTRGTISIYFHEEELKLLKLCVNNKKGFNIYKESFETYLNHDVKYNRWEYNEMENKSLTFPQVTVGLSLKIIQRILDSFFRCKSIQRKQLEEAFSVSDSNNFDEMYHFFHSIASLFPSVFNALVPIVQCCENRYTDPQLCTCNKINIYKLPIYDEKYEEIELQDDLPPLIRAPNNVYRYALNPNTFFVNGTHQFLKLIDGISLDTDRIYGTLLLSVIYRDIFEFMKMDDSDLNSHLINFGYTNDRERRELITIIRNKSFLFMNNKNAIEGEERFLLDDTIFLPTCTFTDDSKAERLKHFIEEANSYLNSGTFNGDIKIVNNYTMPLHDNINFNVKCKNRRIEPTTSSRLAIALKNVIASYCTAPDYLIEKCLKKVELSHIYFCINDEDTFCSDDTDGSSIFDCDIENSYDLNSLNHHIKSVELPFYEPDSDYEDDSMFYKRMIELTNVINSVGDFDECNDLIIQEDNNDFLEIFNYPMPFTPPMADVSTKDYNYIVDLTANNNITQCESYINNQRNTFVDNVGYPQNSMNHQSLMIYENNPNNLYQPVDLSMNNIDNSCNIQNLPCKTRQNFLPQELFFKPQPICTIQNSLLNRFNILNENINFYYFSPVNVKNLHNECLENLNLCKLSEFIQHSFQDSSSSSEETQIEAGTTETSILSEELPLIDLNTPRSKLSNSYLLKTIENGRERTNLLLQKAQELEKSLRNKNRSKRSALSKVKGLAKSAAKKMTSEVTSKLFKKLF</sequence>
<dbReference type="Proteomes" id="UP000035680">
    <property type="component" value="Unassembled WGS sequence"/>
</dbReference>
<name>A0A0K0FJC1_STRVS</name>
<feature type="coiled-coil region" evidence="1">
    <location>
        <begin position="804"/>
        <end position="834"/>
    </location>
</feature>
<keyword evidence="2" id="KW-1185">Reference proteome</keyword>
<dbReference type="AlphaFoldDB" id="A0A0K0FJC1"/>